<evidence type="ECO:0000256" key="1">
    <source>
        <dbReference type="SAM" id="MobiDB-lite"/>
    </source>
</evidence>
<feature type="compositionally biased region" description="Gly residues" evidence="1">
    <location>
        <begin position="457"/>
        <end position="470"/>
    </location>
</feature>
<organism evidence="2 3">
    <name type="scientific">Volvox reticuliferus</name>
    <dbReference type="NCBI Taxonomy" id="1737510"/>
    <lineage>
        <taxon>Eukaryota</taxon>
        <taxon>Viridiplantae</taxon>
        <taxon>Chlorophyta</taxon>
        <taxon>core chlorophytes</taxon>
        <taxon>Chlorophyceae</taxon>
        <taxon>CS clade</taxon>
        <taxon>Chlamydomonadales</taxon>
        <taxon>Volvocaceae</taxon>
        <taxon>Volvox</taxon>
    </lineage>
</organism>
<accession>A0A8J4GQS6</accession>
<feature type="region of interest" description="Disordered" evidence="1">
    <location>
        <begin position="454"/>
        <end position="478"/>
    </location>
</feature>
<dbReference type="Proteomes" id="UP000722791">
    <property type="component" value="Unassembled WGS sequence"/>
</dbReference>
<evidence type="ECO:0000313" key="3">
    <source>
        <dbReference type="Proteomes" id="UP000722791"/>
    </source>
</evidence>
<dbReference type="AlphaFoldDB" id="A0A8J4GQS6"/>
<reference evidence="2" key="1">
    <citation type="journal article" date="2021" name="Proc. Natl. Acad. Sci. U.S.A.">
        <title>Three genomes in the algal genus Volvox reveal the fate of a haploid sex-determining region after a transition to homothallism.</title>
        <authorList>
            <person name="Yamamoto K."/>
            <person name="Hamaji T."/>
            <person name="Kawai-Toyooka H."/>
            <person name="Matsuzaki R."/>
            <person name="Takahashi F."/>
            <person name="Nishimura Y."/>
            <person name="Kawachi M."/>
            <person name="Noguchi H."/>
            <person name="Minakuchi Y."/>
            <person name="Umen J.G."/>
            <person name="Toyoda A."/>
            <person name="Nozaki H."/>
        </authorList>
    </citation>
    <scope>NUCLEOTIDE SEQUENCE</scope>
    <source>
        <strain evidence="2">NIES-3785</strain>
    </source>
</reference>
<evidence type="ECO:0000313" key="2">
    <source>
        <dbReference type="EMBL" id="GIM11985.1"/>
    </source>
</evidence>
<proteinExistence type="predicted"/>
<comment type="caution">
    <text evidence="2">The sequence shown here is derived from an EMBL/GenBank/DDBJ whole genome shotgun (WGS) entry which is preliminary data.</text>
</comment>
<dbReference type="EMBL" id="BNCQ01000041">
    <property type="protein sequence ID" value="GIM11985.1"/>
    <property type="molecule type" value="Genomic_DNA"/>
</dbReference>
<protein>
    <submittedName>
        <fullName evidence="2">Uncharacterized protein</fullName>
    </submittedName>
</protein>
<gene>
    <name evidence="2" type="ORF">Vretimale_15416</name>
</gene>
<sequence>MGHSNSKDAPHKERVTCLEFPMCLPSQIPCSTRPRNDTVTTPDFAKGIRLSWLAASVPGGYTSTVQTVMEEIILPQAPVGYGSDSAAFGPATHVVLVHPSTPWTAFIAALLNHLCMDPKKACLAADAPLSPRLPLVSFGTAHSQPTATGGKSADLDGCAYEHGGADHHQYHSTYFHIDFLSHAMDIATPTSTMPKPQPQSAVVDGCNPISGDAADRVLARMPGEPAALLVVDPAGAIFTDPRAVRATAAAIAFLRQCTGATDLATPLPLPQQQQHKAFTGSSAVACTATSGAAGAAAVDNTTPSAARPLRFQLASSFGGADWAPVVAAFSRMLGALPDDPAAVFSVCEAVLEAARQQYTSHSPLLHIFASLASFSLEGDYGLSIVNNSIAACGIGCGFGATIASGVSSAGVGGGAPGAAILPRTQRNVLPGQIETAEKLAIASCEPEEERAYDVVEGGDGGEPGGGGIAAGGRDHGPDSQSGIARFARDLYSGGSVPRSAPAVPVADPDALTLVRRSRSLTESLITVCTTSSRQVRMPGRSCTSALAAAAAATAAVSQPVVFFDQGAIATTP</sequence>
<feature type="non-terminal residue" evidence="2">
    <location>
        <position position="572"/>
    </location>
</feature>
<name>A0A8J4GQS6_9CHLO</name>